<evidence type="ECO:0000256" key="6">
    <source>
        <dbReference type="RuleBase" id="RU003435"/>
    </source>
</evidence>
<dbReference type="InterPro" id="IPR011976">
    <property type="entry name" value="Pept_M3B_oligopep-rel"/>
</dbReference>
<dbReference type="GO" id="GO:0004222">
    <property type="term" value="F:metalloendopeptidase activity"/>
    <property type="evidence" value="ECO:0007669"/>
    <property type="project" value="InterPro"/>
</dbReference>
<dbReference type="SUPFAM" id="SSF55486">
    <property type="entry name" value="Metalloproteases ('zincins'), catalytic domain"/>
    <property type="match status" value="1"/>
</dbReference>
<name>A0A916N8H6_9FLAO</name>
<comment type="similarity">
    <text evidence="6">Belongs to the peptidase M3 family.</text>
</comment>
<evidence type="ECO:0000256" key="5">
    <source>
        <dbReference type="ARBA" id="ARBA00023049"/>
    </source>
</evidence>
<evidence type="ECO:0000313" key="9">
    <source>
        <dbReference type="Proteomes" id="UP000683507"/>
    </source>
</evidence>
<dbReference type="KEGG" id="ptan:CRYO30217_00275"/>
<dbReference type="InterPro" id="IPR001567">
    <property type="entry name" value="Pept_M3A_M3B_dom"/>
</dbReference>
<evidence type="ECO:0000256" key="1">
    <source>
        <dbReference type="ARBA" id="ARBA00022670"/>
    </source>
</evidence>
<evidence type="ECO:0000256" key="2">
    <source>
        <dbReference type="ARBA" id="ARBA00022723"/>
    </source>
</evidence>
<keyword evidence="1 6" id="KW-0645">Protease</keyword>
<protein>
    <recommendedName>
        <fullName evidence="7">Peptidase M3A/M3B catalytic domain-containing protein</fullName>
    </recommendedName>
</protein>
<evidence type="ECO:0000256" key="3">
    <source>
        <dbReference type="ARBA" id="ARBA00022801"/>
    </source>
</evidence>
<feature type="domain" description="Peptidase M3A/M3B catalytic" evidence="7">
    <location>
        <begin position="175"/>
        <end position="557"/>
    </location>
</feature>
<keyword evidence="4 6" id="KW-0862">Zinc</keyword>
<dbReference type="NCBIfam" id="TIGR02289">
    <property type="entry name" value="M3_not_pepF"/>
    <property type="match status" value="1"/>
</dbReference>
<dbReference type="GO" id="GO:0046872">
    <property type="term" value="F:metal ion binding"/>
    <property type="evidence" value="ECO:0007669"/>
    <property type="project" value="UniProtKB-UniRule"/>
</dbReference>
<dbReference type="CDD" id="cd09606">
    <property type="entry name" value="M3B_PepF"/>
    <property type="match status" value="1"/>
</dbReference>
<keyword evidence="5 6" id="KW-0482">Metalloprotease</keyword>
<organism evidence="8 9">
    <name type="scientific">Parvicella tangerina</name>
    <dbReference type="NCBI Taxonomy" id="2829795"/>
    <lineage>
        <taxon>Bacteria</taxon>
        <taxon>Pseudomonadati</taxon>
        <taxon>Bacteroidota</taxon>
        <taxon>Flavobacteriia</taxon>
        <taxon>Flavobacteriales</taxon>
        <taxon>Parvicellaceae</taxon>
        <taxon>Parvicella</taxon>
    </lineage>
</organism>
<dbReference type="PANTHER" id="PTHR11804:SF48">
    <property type="entry name" value="PUTATIVE-RELATED"/>
    <property type="match status" value="1"/>
</dbReference>
<dbReference type="GO" id="GO:0006508">
    <property type="term" value="P:proteolysis"/>
    <property type="evidence" value="ECO:0007669"/>
    <property type="project" value="UniProtKB-KW"/>
</dbReference>
<dbReference type="AlphaFoldDB" id="A0A916N8H6"/>
<dbReference type="GO" id="GO:0006518">
    <property type="term" value="P:peptide metabolic process"/>
    <property type="evidence" value="ECO:0007669"/>
    <property type="project" value="TreeGrafter"/>
</dbReference>
<evidence type="ECO:0000256" key="4">
    <source>
        <dbReference type="ARBA" id="ARBA00022833"/>
    </source>
</evidence>
<dbReference type="RefSeq" id="WP_258540514.1">
    <property type="nucleotide sequence ID" value="NZ_OU015584.1"/>
</dbReference>
<keyword evidence="9" id="KW-1185">Reference proteome</keyword>
<dbReference type="Gene3D" id="1.10.1370.30">
    <property type="match status" value="1"/>
</dbReference>
<evidence type="ECO:0000259" key="7">
    <source>
        <dbReference type="Pfam" id="PF01432"/>
    </source>
</evidence>
<evidence type="ECO:0000313" key="8">
    <source>
        <dbReference type="EMBL" id="CAG5077037.1"/>
    </source>
</evidence>
<dbReference type="EMBL" id="OU015584">
    <property type="protein sequence ID" value="CAG5077037.1"/>
    <property type="molecule type" value="Genomic_DNA"/>
</dbReference>
<sequence>MSTLEIPVKPKRNFVPEDINWNNWDEVEPLLEDLLNRKLDSMDSLKKWLQDRSEMEAVVAEDVGRRYIKMTVDTSDEEAAKNYEYFVTEINPKISPYDDKLNRKLNDCSFTQELTGDGYQIYLRGIASAIEIYRDENNELAAKDAQLGQKYGAVSGKQSITYNGEEMTMQKAGTFLKSTDREVRKEVFDLVAERRMQDADEMDQILTEMVKIRTQIGKNADFENYRDYKFKAMGRFDYSVQDCFDFHSSIESEIVPIVKTFTEERLEKLGYGELKPYDTAVSLDGKPPLKPFETGEEMLQKTIELFYKIDPYCGERLEIMKAMKHLDLESKKGKAPGGYNYPLYEIGVPFIFMNSVGLQRDLVTMIHEGGHAVHSFLSRELELTPFKSLTSEIAELASMSMELISMEHWDDIYDNKEDLTRAKKEQLQGVLDVLPWVATVDAFQHWLYENPAHTVEERHEAWLVISTRFSSNMVDWTDYPDYRQVTWQKQLHIYEVPFYYIEYGMAQLGAIAMWRNYKKDPKKTMEQYKAALSLGYTKSIPEVYETAGVKFDFSGEYIGELAAFVKKELAQLK</sequence>
<dbReference type="Proteomes" id="UP000683507">
    <property type="component" value="Chromosome"/>
</dbReference>
<dbReference type="InterPro" id="IPR045090">
    <property type="entry name" value="Pept_M3A_M3B"/>
</dbReference>
<dbReference type="PANTHER" id="PTHR11804">
    <property type="entry name" value="PROTEASE M3 THIMET OLIGOPEPTIDASE-RELATED"/>
    <property type="match status" value="1"/>
</dbReference>
<proteinExistence type="inferred from homology"/>
<gene>
    <name evidence="8" type="ORF">CRYO30217_00275</name>
</gene>
<comment type="cofactor">
    <cofactor evidence="6">
        <name>Zn(2+)</name>
        <dbReference type="ChEBI" id="CHEBI:29105"/>
    </cofactor>
    <text evidence="6">Binds 1 zinc ion.</text>
</comment>
<keyword evidence="2 6" id="KW-0479">Metal-binding</keyword>
<keyword evidence="3 6" id="KW-0378">Hydrolase</keyword>
<reference evidence="8" key="1">
    <citation type="submission" date="2021-04" db="EMBL/GenBank/DDBJ databases">
        <authorList>
            <person name="Rodrigo-Torres L."/>
            <person name="Arahal R. D."/>
            <person name="Lucena T."/>
        </authorList>
    </citation>
    <scope>NUCLEOTIDE SEQUENCE</scope>
    <source>
        <strain evidence="8">AS29M-1</strain>
    </source>
</reference>
<dbReference type="Pfam" id="PF01432">
    <property type="entry name" value="Peptidase_M3"/>
    <property type="match status" value="1"/>
</dbReference>
<accession>A0A916N8H6</accession>